<feature type="region of interest" description="Disordered" evidence="1">
    <location>
        <begin position="224"/>
        <end position="286"/>
    </location>
</feature>
<accession>F8NG33</accession>
<reference evidence="2" key="1">
    <citation type="submission" date="2011-04" db="EMBL/GenBank/DDBJ databases">
        <title>Evolution of plant cell wall degrading machinery underlies the functional diversity of forest fungi.</title>
        <authorList>
            <consortium name="US DOE Joint Genome Institute (JGI-PGF)"/>
            <person name="Eastwood D.C."/>
            <person name="Floudas D."/>
            <person name="Binder M."/>
            <person name="Majcherczyk A."/>
            <person name="Schneider P."/>
            <person name="Aerts A."/>
            <person name="Asiegbu F.O."/>
            <person name="Baker S.E."/>
            <person name="Barry K."/>
            <person name="Bendiksby M."/>
            <person name="Blumentritt M."/>
            <person name="Coutinho P.M."/>
            <person name="Cullen D."/>
            <person name="Cullen D."/>
            <person name="Gathman A."/>
            <person name="Goodell B."/>
            <person name="Henrissat B."/>
            <person name="Ihrmark K."/>
            <person name="Kauserud H."/>
            <person name="Kohler A."/>
            <person name="LaButti K."/>
            <person name="Lapidus A."/>
            <person name="Lavin J.L."/>
            <person name="Lee Y.-H."/>
            <person name="Lindquist E."/>
            <person name="Lilly W."/>
            <person name="Lucas S."/>
            <person name="Morin E."/>
            <person name="Murat C."/>
            <person name="Oguiza J.A."/>
            <person name="Park J."/>
            <person name="Pisabarro A.G."/>
            <person name="Riley R."/>
            <person name="Rosling A."/>
            <person name="Salamov A."/>
            <person name="Schmidt O."/>
            <person name="Schmutz J."/>
            <person name="Skrede I."/>
            <person name="Stenlid J."/>
            <person name="Wiebenga A."/>
            <person name="Xie X."/>
            <person name="Kues U."/>
            <person name="Hibbett D.S."/>
            <person name="Hoffmeister D."/>
            <person name="Hogberg N."/>
            <person name="Martin F."/>
            <person name="Grigoriev I.V."/>
            <person name="Watkinson S.C."/>
        </authorList>
    </citation>
    <scope>NUCLEOTIDE SEQUENCE</scope>
    <source>
        <strain evidence="2">S7.9</strain>
    </source>
</reference>
<feature type="region of interest" description="Disordered" evidence="1">
    <location>
        <begin position="585"/>
        <end position="615"/>
    </location>
</feature>
<evidence type="ECO:0000313" key="2">
    <source>
        <dbReference type="EMBL" id="EGO31003.1"/>
    </source>
</evidence>
<feature type="region of interest" description="Disordered" evidence="1">
    <location>
        <begin position="629"/>
        <end position="703"/>
    </location>
</feature>
<proteinExistence type="predicted"/>
<dbReference type="RefSeq" id="XP_007312887.1">
    <property type="nucleotide sequence ID" value="XM_007312825.1"/>
</dbReference>
<feature type="compositionally biased region" description="Low complexity" evidence="1">
    <location>
        <begin position="224"/>
        <end position="238"/>
    </location>
</feature>
<sequence length="703" mass="76202">MISAHIRLTRTSSDLRALLSLVPPSPILTPSQLSTTFSSGDIPIILDFSMDPFTSACSVQQPEIHGHDSFLNLHADDSITTINTIGTFGPMQDRFPDRYSSASTTSFGLGLHHNGGIASLVGGSVLEIPQLSRSRVNSDYSLSTEAHPVVNQYNSTGDEVYTDGRFPISPSGNQVPEHADSHRAFGSSSEESLRNTSSAFPHNIKDKEGQTLFLAHSQTIETFSTLPTPSFAPPTSSSYDSFTSPFPSHRHRNRRPLERAGAIHQRHSFTKAGNPEGSPRSSSFSPLLKASFSGSCSSPPPITRGFSAAPHHRRSDSASTATSAWSCPSVLVNVNEASSEMAPSFSKFGLLPKSLSWFKDITIDLWIDQEGFRAIKPSFKLVGYSPRGRSLEPYSPVLGDGGTDPTAGVAEFMPIKRETFVFHYATLDGAPILRRLTTGGDEARDYISRHASLNMKTNGVYTVRGLESSSLPPGGSENNGSRCENIKLKWKFDYIVDDRRVDATKKIMHGEKTLTPLTFSCSPLLLHPLQGKKIGLMHIVKKSVVAKVVAEKIQPPKFPGKGKMPSPQLHPTLKPDLLIRTHSRSWSDAHPKAPYSGRPSGAGTPMLGSPLGPSIDGFSKVIDGRKQIQYTHRRRASSAGERGTSGTSRSIKPNPTGQHIVSPSRLTELLASNSKGTSRSDLGMKMLSPPRHGNPKLVSRRAS</sequence>
<feature type="compositionally biased region" description="Polar residues" evidence="1">
    <location>
        <begin position="644"/>
        <end position="680"/>
    </location>
</feature>
<dbReference type="Proteomes" id="UP000008064">
    <property type="component" value="Unassembled WGS sequence"/>
</dbReference>
<organism>
    <name type="scientific">Serpula lacrymans var. lacrymans (strain S7.9)</name>
    <name type="common">Dry rot fungus</name>
    <dbReference type="NCBI Taxonomy" id="578457"/>
    <lineage>
        <taxon>Eukaryota</taxon>
        <taxon>Fungi</taxon>
        <taxon>Dikarya</taxon>
        <taxon>Basidiomycota</taxon>
        <taxon>Agaricomycotina</taxon>
        <taxon>Agaricomycetes</taxon>
        <taxon>Agaricomycetidae</taxon>
        <taxon>Boletales</taxon>
        <taxon>Coniophorineae</taxon>
        <taxon>Serpulaceae</taxon>
        <taxon>Serpula</taxon>
    </lineage>
</organism>
<dbReference type="GeneID" id="18814045"/>
<feature type="region of interest" description="Disordered" evidence="1">
    <location>
        <begin position="168"/>
        <end position="202"/>
    </location>
</feature>
<dbReference type="KEGG" id="sla:SERLADRAFT_432662"/>
<dbReference type="AlphaFoldDB" id="F8NG33"/>
<evidence type="ECO:0000256" key="1">
    <source>
        <dbReference type="SAM" id="MobiDB-lite"/>
    </source>
</evidence>
<name>F8NG33_SERL9</name>
<dbReference type="OrthoDB" id="3269398at2759"/>
<protein>
    <submittedName>
        <fullName evidence="2">Uncharacterized protein</fullName>
    </submittedName>
</protein>
<dbReference type="EMBL" id="GL945428">
    <property type="protein sequence ID" value="EGO31003.1"/>
    <property type="molecule type" value="Genomic_DNA"/>
</dbReference>
<dbReference type="HOGENOM" id="CLU_380888_0_0_1"/>
<gene>
    <name evidence="2" type="ORF">SERLADRAFT_432662</name>
</gene>